<keyword evidence="2" id="KW-1185">Reference proteome</keyword>
<organism evidence="1 2">
    <name type="scientific">Diphasiastrum complanatum</name>
    <name type="common">Issler's clubmoss</name>
    <name type="synonym">Lycopodium complanatum</name>
    <dbReference type="NCBI Taxonomy" id="34168"/>
    <lineage>
        <taxon>Eukaryota</taxon>
        <taxon>Viridiplantae</taxon>
        <taxon>Streptophyta</taxon>
        <taxon>Embryophyta</taxon>
        <taxon>Tracheophyta</taxon>
        <taxon>Lycopodiopsida</taxon>
        <taxon>Lycopodiales</taxon>
        <taxon>Lycopodiaceae</taxon>
        <taxon>Lycopodioideae</taxon>
        <taxon>Diphasiastrum</taxon>
    </lineage>
</organism>
<comment type="caution">
    <text evidence="1">The sequence shown here is derived from an EMBL/GenBank/DDBJ whole genome shotgun (WGS) entry which is preliminary data.</text>
</comment>
<gene>
    <name evidence="1" type="ORF">O6H91_02G032900</name>
</gene>
<name>A0ACC2EE51_DIPCM</name>
<evidence type="ECO:0000313" key="2">
    <source>
        <dbReference type="Proteomes" id="UP001162992"/>
    </source>
</evidence>
<proteinExistence type="predicted"/>
<dbReference type="EMBL" id="CM055093">
    <property type="protein sequence ID" value="KAJ7564769.1"/>
    <property type="molecule type" value="Genomic_DNA"/>
</dbReference>
<evidence type="ECO:0000313" key="1">
    <source>
        <dbReference type="EMBL" id="KAJ7564769.1"/>
    </source>
</evidence>
<sequence length="911" mass="98170">MTTLTPGVLVKLLQNMNTDVKVAAGEHRSVVLQIIGIVPSLAGADLWPNHGFYLKVSDSSHATYVSLAEEHDELILSDKLQLGQFIHVDRLEYGSPVPLLKGVRPMPGRHQCVGTPDDLVATVVPSGKNAIHPAPSASLEAAKEKLTSCSSKRLDASAVDHNLTVKSGEMSSTGSDNILALNNKSNDRAVGNSRFNVLDKFSGRCRQGSVQVLATKLNEKLSQTSFEKRRAKLDDVGAGNFRKNEGTSSSGSCSKVRVVKSRVFLMCSTPHTVSRLNPVSHTKSFSGHGSILRQRWLSEKCFSAERASARRNVIRCPEERKVPYKESPLRSSLSSKQDPFSARKPSSGGRSINKLLLKKKSACFANTSGSEAKELLYASSKFPRKSWEGLRGAKEASGSATAKQRKEGTKLVVRNIVSAPRRSIDSQGLPQKVQEKINVLPKTGAAKIAEKAPGITLVKIVDSPSDRRLSTLNQAIMNNKRWTDGGIPWNSLPAGLTAMGKEAIQKRDAASTAAVEALQEASAAEGVIRSLSMFAELCSLSKPELPQATVEQFLNLHPVLLRALDAADALVATRNSDIQAGHNLEKPPDEEADTPELISDLLEKYRGITEEKAKNASFWTSAALSADLASFSLLSLSDLQFGARSGAKKDSPKGSVRHNQALEAVLVLDASSTMLTGCLPDNRTSRTSLSLQNISTQASQQLSHKKVQNRTALSSVAQTGNEKRRSHLSEVAGIPTVESPPQSSRLSGSVKSSSAKTSSKGSPPCSAAKQCVSAEWVKGGGLKDIALLARELHAYSQSWFLKFMEEALDVGFQGANTGEAVDVGVQSRSLSHLNNDQLAVMLSQLKKVNDWLDQVGPTKADTAFSETLARLKKKIYEFILQHVESAASALGNNSIVVFVQDAKRDNRLPQS</sequence>
<reference evidence="2" key="1">
    <citation type="journal article" date="2024" name="Proc. Natl. Acad. Sci. U.S.A.">
        <title>Extraordinary preservation of gene collinearity over three hundred million years revealed in homosporous lycophytes.</title>
        <authorList>
            <person name="Li C."/>
            <person name="Wickell D."/>
            <person name="Kuo L.Y."/>
            <person name="Chen X."/>
            <person name="Nie B."/>
            <person name="Liao X."/>
            <person name="Peng D."/>
            <person name="Ji J."/>
            <person name="Jenkins J."/>
            <person name="Williams M."/>
            <person name="Shu S."/>
            <person name="Plott C."/>
            <person name="Barry K."/>
            <person name="Rajasekar S."/>
            <person name="Grimwood J."/>
            <person name="Han X."/>
            <person name="Sun S."/>
            <person name="Hou Z."/>
            <person name="He W."/>
            <person name="Dai G."/>
            <person name="Sun C."/>
            <person name="Schmutz J."/>
            <person name="Leebens-Mack J.H."/>
            <person name="Li F.W."/>
            <person name="Wang L."/>
        </authorList>
    </citation>
    <scope>NUCLEOTIDE SEQUENCE [LARGE SCALE GENOMIC DNA]</scope>
    <source>
        <strain evidence="2">cv. PW_Plant_1</strain>
    </source>
</reference>
<dbReference type="Proteomes" id="UP001162992">
    <property type="component" value="Chromosome 2"/>
</dbReference>
<protein>
    <submittedName>
        <fullName evidence="1">Uncharacterized protein</fullName>
    </submittedName>
</protein>
<accession>A0ACC2EE51</accession>